<evidence type="ECO:0000256" key="17">
    <source>
        <dbReference type="ARBA" id="ARBA00032396"/>
    </source>
</evidence>
<evidence type="ECO:0000256" key="20">
    <source>
        <dbReference type="SAM" id="Phobius"/>
    </source>
</evidence>
<comment type="caution">
    <text evidence="21">The sequence shown here is derived from an EMBL/GenBank/DDBJ whole genome shotgun (WGS) entry which is preliminary data.</text>
</comment>
<evidence type="ECO:0000256" key="8">
    <source>
        <dbReference type="ARBA" id="ARBA00022679"/>
    </source>
</evidence>
<evidence type="ECO:0000313" key="22">
    <source>
        <dbReference type="Proteomes" id="UP000815325"/>
    </source>
</evidence>
<dbReference type="InterPro" id="IPR016720">
    <property type="entry name" value="PC_Trfase_euk"/>
</dbReference>
<evidence type="ECO:0000313" key="21">
    <source>
        <dbReference type="EMBL" id="KAF5837759.1"/>
    </source>
</evidence>
<feature type="transmembrane region" description="Helical" evidence="20">
    <location>
        <begin position="114"/>
        <end position="131"/>
    </location>
</feature>
<comment type="catalytic activity">
    <reaction evidence="1">
        <text>a 1,2-diacyl-sn-glycero-3-phosphate + CTP + H(+) = a CDP-1,2-diacyl-sn-glycerol + diphosphate</text>
        <dbReference type="Rhea" id="RHEA:16229"/>
        <dbReference type="ChEBI" id="CHEBI:15378"/>
        <dbReference type="ChEBI" id="CHEBI:33019"/>
        <dbReference type="ChEBI" id="CHEBI:37563"/>
        <dbReference type="ChEBI" id="CHEBI:58332"/>
        <dbReference type="ChEBI" id="CHEBI:58608"/>
        <dbReference type="EC" id="2.7.7.41"/>
    </reaction>
</comment>
<keyword evidence="7" id="KW-0444">Lipid biosynthesis</keyword>
<gene>
    <name evidence="21" type="ORF">DUNSADRAFT_3902</name>
</gene>
<comment type="subcellular location">
    <subcellularLocation>
        <location evidence="2">Membrane</location>
        <topology evidence="2">Multi-pass membrane protein</topology>
    </subcellularLocation>
</comment>
<evidence type="ECO:0000256" key="5">
    <source>
        <dbReference type="ARBA" id="ARBA00010185"/>
    </source>
</evidence>
<evidence type="ECO:0000256" key="14">
    <source>
        <dbReference type="ARBA" id="ARBA00023209"/>
    </source>
</evidence>
<evidence type="ECO:0000256" key="13">
    <source>
        <dbReference type="ARBA" id="ARBA00023136"/>
    </source>
</evidence>
<protein>
    <recommendedName>
        <fullName evidence="6">phosphatidate cytidylyltransferase</fullName>
        <ecNumber evidence="6">2.7.7.41</ecNumber>
    </recommendedName>
    <alternativeName>
        <fullName evidence="16">CDP-diacylglycerol synthase</fullName>
    </alternativeName>
    <alternativeName>
        <fullName evidence="17">CDP-diglyceride pyrophosphorylase</fullName>
    </alternativeName>
    <alternativeName>
        <fullName evidence="18">CDP-diglyceride synthase</fullName>
    </alternativeName>
</protein>
<evidence type="ECO:0000256" key="4">
    <source>
        <dbReference type="ARBA" id="ARBA00005189"/>
    </source>
</evidence>
<evidence type="ECO:0000256" key="2">
    <source>
        <dbReference type="ARBA" id="ARBA00004141"/>
    </source>
</evidence>
<keyword evidence="22" id="KW-1185">Reference proteome</keyword>
<proteinExistence type="inferred from homology"/>
<evidence type="ECO:0000256" key="18">
    <source>
        <dbReference type="ARBA" id="ARBA00033406"/>
    </source>
</evidence>
<comment type="pathway">
    <text evidence="4">Lipid metabolism.</text>
</comment>
<dbReference type="EC" id="2.7.7.41" evidence="6"/>
<name>A0ABQ7GT19_DUNSA</name>
<evidence type="ECO:0000256" key="3">
    <source>
        <dbReference type="ARBA" id="ARBA00005119"/>
    </source>
</evidence>
<keyword evidence="9 20" id="KW-0812">Transmembrane</keyword>
<dbReference type="PANTHER" id="PTHR13773:SF8">
    <property type="entry name" value="PHOSPHATIDATE CYTIDYLYLTRANSFERASE, PHOTORECEPTOR-SPECIFIC"/>
    <property type="match status" value="1"/>
</dbReference>
<keyword evidence="15" id="KW-1208">Phospholipid metabolism</keyword>
<keyword evidence="14" id="KW-0594">Phospholipid biosynthesis</keyword>
<evidence type="ECO:0000256" key="10">
    <source>
        <dbReference type="ARBA" id="ARBA00022695"/>
    </source>
</evidence>
<dbReference type="PANTHER" id="PTHR13773">
    <property type="entry name" value="PHOSPHATIDATE CYTIDYLYLTRANSFERASE"/>
    <property type="match status" value="1"/>
</dbReference>
<keyword evidence="8" id="KW-0808">Transferase</keyword>
<evidence type="ECO:0000256" key="16">
    <source>
        <dbReference type="ARBA" id="ARBA00029893"/>
    </source>
</evidence>
<evidence type="ECO:0000256" key="9">
    <source>
        <dbReference type="ARBA" id="ARBA00022692"/>
    </source>
</evidence>
<keyword evidence="10" id="KW-0548">Nucleotidyltransferase</keyword>
<evidence type="ECO:0000256" key="12">
    <source>
        <dbReference type="ARBA" id="ARBA00023098"/>
    </source>
</evidence>
<evidence type="ECO:0000256" key="15">
    <source>
        <dbReference type="ARBA" id="ARBA00023264"/>
    </source>
</evidence>
<organism evidence="21 22">
    <name type="scientific">Dunaliella salina</name>
    <name type="common">Green alga</name>
    <name type="synonym">Protococcus salinus</name>
    <dbReference type="NCBI Taxonomy" id="3046"/>
    <lineage>
        <taxon>Eukaryota</taxon>
        <taxon>Viridiplantae</taxon>
        <taxon>Chlorophyta</taxon>
        <taxon>core chlorophytes</taxon>
        <taxon>Chlorophyceae</taxon>
        <taxon>CS clade</taxon>
        <taxon>Chlamydomonadales</taxon>
        <taxon>Dunaliellaceae</taxon>
        <taxon>Dunaliella</taxon>
    </lineage>
</organism>
<keyword evidence="12" id="KW-0443">Lipid metabolism</keyword>
<keyword evidence="11 20" id="KW-1133">Transmembrane helix</keyword>
<evidence type="ECO:0000256" key="6">
    <source>
        <dbReference type="ARBA" id="ARBA00012487"/>
    </source>
</evidence>
<dbReference type="Proteomes" id="UP000815325">
    <property type="component" value="Unassembled WGS sequence"/>
</dbReference>
<reference evidence="21" key="1">
    <citation type="submission" date="2017-08" db="EMBL/GenBank/DDBJ databases">
        <authorList>
            <person name="Polle J.E."/>
            <person name="Barry K."/>
            <person name="Cushman J."/>
            <person name="Schmutz J."/>
            <person name="Tran D."/>
            <person name="Hathwaick L.T."/>
            <person name="Yim W.C."/>
            <person name="Jenkins J."/>
            <person name="Mckie-Krisberg Z.M."/>
            <person name="Prochnik S."/>
            <person name="Lindquist E."/>
            <person name="Dockter R.B."/>
            <person name="Adam C."/>
            <person name="Molina H."/>
            <person name="Bunkerborg J."/>
            <person name="Jin E."/>
            <person name="Buchheim M."/>
            <person name="Magnuson J."/>
        </authorList>
    </citation>
    <scope>NUCLEOTIDE SEQUENCE</scope>
    <source>
        <strain evidence="21">CCAP 19/18</strain>
    </source>
</reference>
<comment type="similarity">
    <text evidence="5">Belongs to the CDS family.</text>
</comment>
<sequence>MEQQSMPPLQQPPRPSIDDGTQTIDWDGQDGELSDREGETGREKLLAHEDKKKRYQSFKIRTISTFAILAAFFIFLYLGHVPCLFMLFFIQGAVINEFFAIARNSLMDKRLPGFRAQQWYFFLVSTFYLYGR</sequence>
<evidence type="ECO:0000256" key="1">
    <source>
        <dbReference type="ARBA" id="ARBA00001698"/>
    </source>
</evidence>
<feature type="compositionally biased region" description="Basic and acidic residues" evidence="19">
    <location>
        <begin position="33"/>
        <end position="45"/>
    </location>
</feature>
<evidence type="ECO:0000256" key="11">
    <source>
        <dbReference type="ARBA" id="ARBA00022989"/>
    </source>
</evidence>
<evidence type="ECO:0000256" key="19">
    <source>
        <dbReference type="SAM" id="MobiDB-lite"/>
    </source>
</evidence>
<comment type="pathway">
    <text evidence="3">Phospholipid metabolism; CDP-diacylglycerol biosynthesis; CDP-diacylglycerol from sn-glycerol 3-phosphate: step 3/3.</text>
</comment>
<dbReference type="Pfam" id="PF01148">
    <property type="entry name" value="CTP_transf_1"/>
    <property type="match status" value="1"/>
</dbReference>
<evidence type="ECO:0000256" key="7">
    <source>
        <dbReference type="ARBA" id="ARBA00022516"/>
    </source>
</evidence>
<accession>A0ABQ7GT19</accession>
<dbReference type="EMBL" id="MU069604">
    <property type="protein sequence ID" value="KAF5837759.1"/>
    <property type="molecule type" value="Genomic_DNA"/>
</dbReference>
<keyword evidence="13 20" id="KW-0472">Membrane</keyword>
<feature type="region of interest" description="Disordered" evidence="19">
    <location>
        <begin position="1"/>
        <end position="45"/>
    </location>
</feature>